<reference evidence="10 12" key="2">
    <citation type="submission" date="2018-11" db="EMBL/GenBank/DDBJ databases">
        <authorList>
            <consortium name="Pathogen Informatics"/>
        </authorList>
    </citation>
    <scope>NUCLEOTIDE SEQUENCE [LARGE SCALE GENOMIC DNA]</scope>
</reference>
<evidence type="ECO:0000256" key="1">
    <source>
        <dbReference type="ARBA" id="ARBA00000707"/>
    </source>
</evidence>
<dbReference type="Pfam" id="PF12436">
    <property type="entry name" value="USP7_ICP0_bdg"/>
    <property type="match status" value="1"/>
</dbReference>
<evidence type="ECO:0000313" key="10">
    <source>
        <dbReference type="EMBL" id="VDN51806.1"/>
    </source>
</evidence>
<evidence type="ECO:0000256" key="4">
    <source>
        <dbReference type="ARBA" id="ARBA00022670"/>
    </source>
</evidence>
<feature type="domain" description="Ubiquitin carboxyl-terminal hydrolase C-terminal" evidence="9">
    <location>
        <begin position="329"/>
        <end position="550"/>
    </location>
</feature>
<evidence type="ECO:0000259" key="9">
    <source>
        <dbReference type="Pfam" id="PF14533"/>
    </source>
</evidence>
<evidence type="ECO:0000259" key="8">
    <source>
        <dbReference type="Pfam" id="PF12436"/>
    </source>
</evidence>
<comment type="similarity">
    <text evidence="2">Belongs to the peptidase C19 family.</text>
</comment>
<dbReference type="OrthoDB" id="289038at2759"/>
<dbReference type="EMBL" id="UYYG01000032">
    <property type="protein sequence ID" value="VDN51806.1"/>
    <property type="molecule type" value="Genomic_DNA"/>
</dbReference>
<dbReference type="InterPro" id="IPR029346">
    <property type="entry name" value="USP_C"/>
</dbReference>
<dbReference type="EC" id="3.4.19.12" evidence="3"/>
<gene>
    <name evidence="10" type="ORF">DME_LOCUS1779</name>
</gene>
<accession>A0A0N4UIR7</accession>
<evidence type="ECO:0000256" key="6">
    <source>
        <dbReference type="ARBA" id="ARBA00022801"/>
    </source>
</evidence>
<dbReference type="WBParaSite" id="DME_0000751201-mRNA-1">
    <property type="protein sequence ID" value="DME_0000751201-mRNA-1"/>
    <property type="gene ID" value="DME_0000751201"/>
</dbReference>
<dbReference type="STRING" id="318479.A0A0N4UIR7"/>
<dbReference type="AlphaFoldDB" id="A0A0N4UIR7"/>
<protein>
    <recommendedName>
        <fullName evidence="3">ubiquitinyl hydrolase 1</fullName>
        <ecNumber evidence="3">3.4.19.12</ecNumber>
    </recommendedName>
</protein>
<keyword evidence="5" id="KW-0833">Ubl conjugation pathway</keyword>
<proteinExistence type="inferred from homology"/>
<dbReference type="Pfam" id="PF14533">
    <property type="entry name" value="USP7_C2"/>
    <property type="match status" value="1"/>
</dbReference>
<evidence type="ECO:0000313" key="12">
    <source>
        <dbReference type="Proteomes" id="UP000274756"/>
    </source>
</evidence>
<evidence type="ECO:0000256" key="3">
    <source>
        <dbReference type="ARBA" id="ARBA00012759"/>
    </source>
</evidence>
<comment type="catalytic activity">
    <reaction evidence="1">
        <text>Thiol-dependent hydrolysis of ester, thioester, amide, peptide and isopeptide bonds formed by the C-terminal Gly of ubiquitin (a 76-residue protein attached to proteins as an intracellular targeting signal).</text>
        <dbReference type="EC" id="3.4.19.12"/>
    </reaction>
</comment>
<keyword evidence="4" id="KW-0645">Protease</keyword>
<evidence type="ECO:0000256" key="2">
    <source>
        <dbReference type="ARBA" id="ARBA00009085"/>
    </source>
</evidence>
<evidence type="ECO:0000256" key="7">
    <source>
        <dbReference type="ARBA" id="ARBA00022807"/>
    </source>
</evidence>
<dbReference type="GO" id="GO:0006508">
    <property type="term" value="P:proteolysis"/>
    <property type="evidence" value="ECO:0007669"/>
    <property type="project" value="UniProtKB-KW"/>
</dbReference>
<feature type="domain" description="Ubiquitin carboxyl-terminal hydrolase 7 ICP0-binding" evidence="8">
    <location>
        <begin position="48"/>
        <end position="299"/>
    </location>
</feature>
<evidence type="ECO:0000313" key="11">
    <source>
        <dbReference type="Proteomes" id="UP000038040"/>
    </source>
</evidence>
<keyword evidence="12" id="KW-1185">Reference proteome</keyword>
<dbReference type="Gene3D" id="3.10.20.90">
    <property type="entry name" value="Phosphatidylinositol 3-kinase Catalytic Subunit, Chain A, domain 1"/>
    <property type="match status" value="1"/>
</dbReference>
<dbReference type="Proteomes" id="UP000274756">
    <property type="component" value="Unassembled WGS sequence"/>
</dbReference>
<dbReference type="Proteomes" id="UP000038040">
    <property type="component" value="Unplaced"/>
</dbReference>
<organism evidence="11 13">
    <name type="scientific">Dracunculus medinensis</name>
    <name type="common">Guinea worm</name>
    <dbReference type="NCBI Taxonomy" id="318479"/>
    <lineage>
        <taxon>Eukaryota</taxon>
        <taxon>Metazoa</taxon>
        <taxon>Ecdysozoa</taxon>
        <taxon>Nematoda</taxon>
        <taxon>Chromadorea</taxon>
        <taxon>Rhabditida</taxon>
        <taxon>Spirurina</taxon>
        <taxon>Dracunculoidea</taxon>
        <taxon>Dracunculidae</taxon>
        <taxon>Dracunculus</taxon>
    </lineage>
</organism>
<sequence>MYDYNGFDLYDPKILDDARRIKAEKKMTFDELYALFALEFNLSEDSFRLWHVQENTVRDDRNPTISMTRVRPSTLLKRSMEMCCQNKLETALESDRNVVFLEIATDSGGPIPTLEPYDDNHDMMLFLKYYDADQRQTFFSGHIMANCKSTMRAHIPRILEKIGLPPNTELKFYEEIAPERIRPICADDLITHDHSLIDPIDGAIVVVERVDKSSPDNNAYIHHTSKYNALLVEAIQNLDGFGTPVAERYPPIQGEISQTWTMSQVMQWIANGINCPADRILLWKVTQYNEKPTNNHITDHEMRVYSLKDLLGLNGNHRHDPRRQKRYRIYYTKMPIPVSDLERRYKMRLQCMDEKLQITEITVFPERNGTVQSILNEAQREFRFSPNGTKILRHDFSFFKAYNKFFKCDNFDFNYFRLVYSGQVSHCLRVYQIFSNDTPAMEVYQKIGNTSYADPARMFGVPFYIKVTNGESFECVSERIRKKLDVSEKEFEKYKFTIVMNNRATKYLEKENVVNLNELAHKHITDNLDNLAPGFASAPWLGLDHMNKSRASRGCHTTEKAIIIHN</sequence>
<dbReference type="GO" id="GO:0004843">
    <property type="term" value="F:cysteine-type deubiquitinase activity"/>
    <property type="evidence" value="ECO:0007669"/>
    <property type="project" value="UniProtKB-EC"/>
</dbReference>
<evidence type="ECO:0000256" key="5">
    <source>
        <dbReference type="ARBA" id="ARBA00022786"/>
    </source>
</evidence>
<keyword evidence="6" id="KW-0378">Hydrolase</keyword>
<reference evidence="13" key="1">
    <citation type="submission" date="2017-02" db="UniProtKB">
        <authorList>
            <consortium name="WormBaseParasite"/>
        </authorList>
    </citation>
    <scope>IDENTIFICATION</scope>
</reference>
<keyword evidence="7" id="KW-0788">Thiol protease</keyword>
<name>A0A0N4UIR7_DRAME</name>
<evidence type="ECO:0000313" key="13">
    <source>
        <dbReference type="WBParaSite" id="DME_0000751201-mRNA-1"/>
    </source>
</evidence>
<dbReference type="InterPro" id="IPR024729">
    <property type="entry name" value="USP7_ICP0-binding_dom"/>
</dbReference>